<evidence type="ECO:0000313" key="3">
    <source>
        <dbReference type="Proteomes" id="UP000198654"/>
    </source>
</evidence>
<protein>
    <submittedName>
        <fullName evidence="2">Uncharacterized conserved protein YjiS, DUF1127 family</fullName>
    </submittedName>
</protein>
<dbReference type="RefSeq" id="WP_089727039.1">
    <property type="nucleotide sequence ID" value="NZ_FNGI01000003.1"/>
</dbReference>
<gene>
    <name evidence="2" type="ORF">SAMN05661010_01453</name>
</gene>
<dbReference type="Proteomes" id="UP000198654">
    <property type="component" value="Unassembled WGS sequence"/>
</dbReference>
<sequence length="55" mass="6656">MLLARFTRLLDTLSHYQRRHCSRQRLLTLNDHQLKDIGLTRADVQRETSKSFWKT</sequence>
<dbReference type="STRING" id="119000.SAMN05661010_01453"/>
<dbReference type="InterPro" id="IPR009506">
    <property type="entry name" value="YjiS-like"/>
</dbReference>
<organism evidence="2 3">
    <name type="scientific">Modicisalibacter muralis</name>
    <dbReference type="NCBI Taxonomy" id="119000"/>
    <lineage>
        <taxon>Bacteria</taxon>
        <taxon>Pseudomonadati</taxon>
        <taxon>Pseudomonadota</taxon>
        <taxon>Gammaproteobacteria</taxon>
        <taxon>Oceanospirillales</taxon>
        <taxon>Halomonadaceae</taxon>
        <taxon>Modicisalibacter</taxon>
    </lineage>
</organism>
<feature type="domain" description="YjiS-like" evidence="1">
    <location>
        <begin position="10"/>
        <end position="44"/>
    </location>
</feature>
<name>A0A1G9JHB9_9GAMM</name>
<keyword evidence="3" id="KW-1185">Reference proteome</keyword>
<evidence type="ECO:0000313" key="2">
    <source>
        <dbReference type="EMBL" id="SDL36576.1"/>
    </source>
</evidence>
<reference evidence="2 3" key="1">
    <citation type="submission" date="2016-10" db="EMBL/GenBank/DDBJ databases">
        <authorList>
            <person name="de Groot N.N."/>
        </authorList>
    </citation>
    <scope>NUCLEOTIDE SEQUENCE [LARGE SCALE GENOMIC DNA]</scope>
    <source>
        <strain evidence="2 3">DSM 14789</strain>
    </source>
</reference>
<dbReference type="Pfam" id="PF06568">
    <property type="entry name" value="YjiS-like"/>
    <property type="match status" value="1"/>
</dbReference>
<accession>A0A1G9JHB9</accession>
<dbReference type="AlphaFoldDB" id="A0A1G9JHB9"/>
<proteinExistence type="predicted"/>
<evidence type="ECO:0000259" key="1">
    <source>
        <dbReference type="Pfam" id="PF06568"/>
    </source>
</evidence>
<dbReference type="EMBL" id="FNGI01000003">
    <property type="protein sequence ID" value="SDL36576.1"/>
    <property type="molecule type" value="Genomic_DNA"/>
</dbReference>
<dbReference type="OrthoDB" id="6173903at2"/>